<evidence type="ECO:0000259" key="4">
    <source>
        <dbReference type="Pfam" id="PF22693"/>
    </source>
</evidence>
<proteinExistence type="predicted"/>
<dbReference type="InterPro" id="IPR052321">
    <property type="entry name" value="PolyBind_ProtTraffic"/>
</dbReference>
<dbReference type="InterPro" id="IPR001229">
    <property type="entry name" value="Jacalin-like_lectin_dom"/>
</dbReference>
<keyword evidence="1" id="KW-0732">Signal</keyword>
<feature type="domain" description="Jacalin-type lectin" evidence="3">
    <location>
        <begin position="290"/>
        <end position="405"/>
    </location>
</feature>
<evidence type="ECO:0000313" key="6">
    <source>
        <dbReference type="Proteomes" id="UP000663853"/>
    </source>
</evidence>
<reference evidence="5" key="1">
    <citation type="submission" date="2021-01" db="EMBL/GenBank/DDBJ databases">
        <authorList>
            <person name="Kaushik A."/>
        </authorList>
    </citation>
    <scope>NUCLEOTIDE SEQUENCE</scope>
    <source>
        <strain evidence="5">AG6-10EEA</strain>
    </source>
</reference>
<sequence>MRRTRWSVYTSLFCAVSFHGMNGPYTSSRQAAQVRANVFNSVRPSQAISTEEYYPADELEARNIHAGWPTLSALPGRPWDIMNHDTKASTTGNWVSRRMVIHRYTVSLRSEDLEPSKVFVKEVEDALEQPSFAERMQALRRTCGVWGEMMPLDVVIGASLAATGTLAPNQNLTGSPATFRPDNRGPDVMQTIDKCLDITNHFDKRLESRVQGGYPEVFSKSGFDEWLTNTLNIDNSSTWEIVKVNRAAPITDLLPQALRQKVQRLCSSVLSRSVCVGYQVQLNFDGALQGIKDIKQITVWSDVVTVRDLSITYVDGTVRGPYGYGKTNQSYDSFLLSRDETITKVFAWATQGDVVALQFAKNTGQVSNIYGPQPVTVENPHVLNGGGDALLGLSGTFNSTHITQIQPVWRGDVTEEQHRHTAVTHTGFYSINNLGTTFNDYGYLGNPYTARISQIRFRNVTNAYLAGFQVVYSFERAGRSLDQETPIRGVPSGLQETWTLGKDEFIKEVRVKRSSSGIAMLEFVTDKGTIKRMGQDVAEEVVMKPPHKDMVLYYIIGRSHTVLQWMSFVWGMPPA</sequence>
<name>A0A8H3D0C3_9AGAM</name>
<comment type="caution">
    <text evidence="5">The sequence shown here is derived from an EMBL/GenBank/DDBJ whole genome shotgun (WGS) entry which is preliminary data.</text>
</comment>
<accession>A0A8H3D0C3</accession>
<dbReference type="AlphaFoldDB" id="A0A8H3D0C3"/>
<gene>
    <name evidence="5" type="ORF">RDB_LOCUS109754</name>
</gene>
<feature type="domain" description="MACPF-like" evidence="4">
    <location>
        <begin position="94"/>
        <end position="262"/>
    </location>
</feature>
<dbReference type="SUPFAM" id="SSF51101">
    <property type="entry name" value="Mannose-binding lectins"/>
    <property type="match status" value="2"/>
</dbReference>
<dbReference type="PANTHER" id="PTHR33589:SF3">
    <property type="entry name" value="ZYMOGEN GRANULE MEMBRANE PROTEIN 16-LIKE"/>
    <property type="match status" value="1"/>
</dbReference>
<evidence type="ECO:0000259" key="3">
    <source>
        <dbReference type="Pfam" id="PF01419"/>
    </source>
</evidence>
<evidence type="ECO:0000256" key="1">
    <source>
        <dbReference type="ARBA" id="ARBA00022729"/>
    </source>
</evidence>
<dbReference type="Pfam" id="PF22693">
    <property type="entry name" value="MACPF_1"/>
    <property type="match status" value="1"/>
</dbReference>
<evidence type="ECO:0000256" key="2">
    <source>
        <dbReference type="ARBA" id="ARBA00022734"/>
    </source>
</evidence>
<dbReference type="PANTHER" id="PTHR33589">
    <property type="entry name" value="OS11G0524900 PROTEIN"/>
    <property type="match status" value="1"/>
</dbReference>
<dbReference type="InterPro" id="IPR054586">
    <property type="entry name" value="MACPF_1_fungal"/>
</dbReference>
<dbReference type="InterPro" id="IPR036404">
    <property type="entry name" value="Jacalin-like_lectin_dom_sf"/>
</dbReference>
<dbReference type="EMBL" id="CAJMXA010003499">
    <property type="protein sequence ID" value="CAE6498662.1"/>
    <property type="molecule type" value="Genomic_DNA"/>
</dbReference>
<dbReference type="Proteomes" id="UP000663853">
    <property type="component" value="Unassembled WGS sequence"/>
</dbReference>
<keyword evidence="2" id="KW-0430">Lectin</keyword>
<organism evidence="5 6">
    <name type="scientific">Rhizoctonia solani</name>
    <dbReference type="NCBI Taxonomy" id="456999"/>
    <lineage>
        <taxon>Eukaryota</taxon>
        <taxon>Fungi</taxon>
        <taxon>Dikarya</taxon>
        <taxon>Basidiomycota</taxon>
        <taxon>Agaricomycotina</taxon>
        <taxon>Agaricomycetes</taxon>
        <taxon>Cantharellales</taxon>
        <taxon>Ceratobasidiaceae</taxon>
        <taxon>Rhizoctonia</taxon>
    </lineage>
</organism>
<protein>
    <recommendedName>
        <fullName evidence="7">Jacalin-type lectin domain-containing protein</fullName>
    </recommendedName>
</protein>
<evidence type="ECO:0000313" key="5">
    <source>
        <dbReference type="EMBL" id="CAE6498662.1"/>
    </source>
</evidence>
<feature type="domain" description="Jacalin-type lectin" evidence="3">
    <location>
        <begin position="452"/>
        <end position="564"/>
    </location>
</feature>
<dbReference type="Pfam" id="PF01419">
    <property type="entry name" value="Jacalin"/>
    <property type="match status" value="2"/>
</dbReference>
<dbReference type="Gene3D" id="2.100.10.30">
    <property type="entry name" value="Jacalin-like lectin domain"/>
    <property type="match status" value="2"/>
</dbReference>
<evidence type="ECO:0008006" key="7">
    <source>
        <dbReference type="Google" id="ProtNLM"/>
    </source>
</evidence>
<dbReference type="GO" id="GO:0030246">
    <property type="term" value="F:carbohydrate binding"/>
    <property type="evidence" value="ECO:0007669"/>
    <property type="project" value="UniProtKB-KW"/>
</dbReference>